<protein>
    <submittedName>
        <fullName evidence="1">Uncharacterized protein</fullName>
    </submittedName>
</protein>
<dbReference type="AlphaFoldDB" id="A0AAW1JTD1"/>
<evidence type="ECO:0000313" key="2">
    <source>
        <dbReference type="Proteomes" id="UP001458880"/>
    </source>
</evidence>
<evidence type="ECO:0000313" key="1">
    <source>
        <dbReference type="EMBL" id="KAK9707795.1"/>
    </source>
</evidence>
<gene>
    <name evidence="1" type="ORF">QE152_g27608</name>
</gene>
<keyword evidence="2" id="KW-1185">Reference proteome</keyword>
<name>A0AAW1JTD1_POPJA</name>
<dbReference type="EMBL" id="JASPKY010000342">
    <property type="protein sequence ID" value="KAK9707795.1"/>
    <property type="molecule type" value="Genomic_DNA"/>
</dbReference>
<reference evidence="1 2" key="1">
    <citation type="journal article" date="2024" name="BMC Genomics">
        <title>De novo assembly and annotation of Popillia japonica's genome with initial clues to its potential as an invasive pest.</title>
        <authorList>
            <person name="Cucini C."/>
            <person name="Boschi S."/>
            <person name="Funari R."/>
            <person name="Cardaioli E."/>
            <person name="Iannotti N."/>
            <person name="Marturano G."/>
            <person name="Paoli F."/>
            <person name="Bruttini M."/>
            <person name="Carapelli A."/>
            <person name="Frati F."/>
            <person name="Nardi F."/>
        </authorList>
    </citation>
    <scope>NUCLEOTIDE SEQUENCE [LARGE SCALE GENOMIC DNA]</scope>
    <source>
        <strain evidence="1">DMR45628</strain>
    </source>
</reference>
<comment type="caution">
    <text evidence="1">The sequence shown here is derived from an EMBL/GenBank/DDBJ whole genome shotgun (WGS) entry which is preliminary data.</text>
</comment>
<dbReference type="Proteomes" id="UP001458880">
    <property type="component" value="Unassembled WGS sequence"/>
</dbReference>
<sequence length="88" mass="9874">MAGALFIVNIPTEAYEKELDKKKEKKPWSPFSATSSIKQYLKDPAGKINMDEKPLLSTKHAIDYSSITNSGDTRKCSCLHMQKVIKSL</sequence>
<organism evidence="1 2">
    <name type="scientific">Popillia japonica</name>
    <name type="common">Japanese beetle</name>
    <dbReference type="NCBI Taxonomy" id="7064"/>
    <lineage>
        <taxon>Eukaryota</taxon>
        <taxon>Metazoa</taxon>
        <taxon>Ecdysozoa</taxon>
        <taxon>Arthropoda</taxon>
        <taxon>Hexapoda</taxon>
        <taxon>Insecta</taxon>
        <taxon>Pterygota</taxon>
        <taxon>Neoptera</taxon>
        <taxon>Endopterygota</taxon>
        <taxon>Coleoptera</taxon>
        <taxon>Polyphaga</taxon>
        <taxon>Scarabaeiformia</taxon>
        <taxon>Scarabaeidae</taxon>
        <taxon>Rutelinae</taxon>
        <taxon>Popillia</taxon>
    </lineage>
</organism>
<accession>A0AAW1JTD1</accession>
<proteinExistence type="predicted"/>